<protein>
    <recommendedName>
        <fullName evidence="7">Bifunctional acyl-ACP--phospholipid O-acyltransferase/long-chain-fatty-acid--ACP ligase</fullName>
    </recommendedName>
</protein>
<keyword evidence="2" id="KW-0436">Ligase</keyword>
<dbReference type="Pfam" id="PF13193">
    <property type="entry name" value="AMP-binding_C"/>
    <property type="match status" value="1"/>
</dbReference>
<reference evidence="5" key="1">
    <citation type="submission" date="2020-09" db="EMBL/GenBank/DDBJ databases">
        <title>Desulfogranum mesoprofundum gen. nov., sp. nov., a novel mesophilic, sulfate-reducing chemolithoautotroph isolated from a deep-sea hydrothermal vent chimney in the Suiyo Seamount.</title>
        <authorList>
            <person name="Hashimoto Y."/>
            <person name="Nakagawa S."/>
        </authorList>
    </citation>
    <scope>NUCLEOTIDE SEQUENCE</scope>
    <source>
        <strain evidence="5">KT2</strain>
    </source>
</reference>
<evidence type="ECO:0008006" key="7">
    <source>
        <dbReference type="Google" id="ProtNLM"/>
    </source>
</evidence>
<proteinExistence type="inferred from homology"/>
<dbReference type="PANTHER" id="PTHR43201:SF5">
    <property type="entry name" value="MEDIUM-CHAIN ACYL-COA LIGASE ACSF2, MITOCHONDRIAL"/>
    <property type="match status" value="1"/>
</dbReference>
<dbReference type="KEGG" id="dbk:DGMP_29470"/>
<dbReference type="AlphaFoldDB" id="A0A8D5JI42"/>
<evidence type="ECO:0000313" key="6">
    <source>
        <dbReference type="Proteomes" id="UP000826725"/>
    </source>
</evidence>
<dbReference type="GO" id="GO:0006631">
    <property type="term" value="P:fatty acid metabolic process"/>
    <property type="evidence" value="ECO:0007669"/>
    <property type="project" value="TreeGrafter"/>
</dbReference>
<evidence type="ECO:0000313" key="5">
    <source>
        <dbReference type="EMBL" id="BCL62254.1"/>
    </source>
</evidence>
<dbReference type="InterPro" id="IPR025110">
    <property type="entry name" value="AMP-bd_C"/>
</dbReference>
<evidence type="ECO:0000256" key="1">
    <source>
        <dbReference type="ARBA" id="ARBA00006432"/>
    </source>
</evidence>
<gene>
    <name evidence="5" type="ORF">DGMP_29470</name>
</gene>
<dbReference type="PANTHER" id="PTHR43201">
    <property type="entry name" value="ACYL-COA SYNTHETASE"/>
    <property type="match status" value="1"/>
</dbReference>
<evidence type="ECO:0000256" key="2">
    <source>
        <dbReference type="ARBA" id="ARBA00022598"/>
    </source>
</evidence>
<name>A0A8D5JI42_9BACT</name>
<feature type="domain" description="AMP-dependent synthetase/ligase" evidence="3">
    <location>
        <begin position="11"/>
        <end position="367"/>
    </location>
</feature>
<dbReference type="InterPro" id="IPR000873">
    <property type="entry name" value="AMP-dep_synth/lig_dom"/>
</dbReference>
<sequence length="509" mass="56506">MLLHHKFIDIAKQFSRKSAIHDFATKRELTYQKALIASLLLSRIFSKLDKGFTGIMIPTSAGCILTKIGLLMSGRIPVMINYSTGAEKNAKYAQQKCDFRTIITSKALLEKIECPYVDGMIYIEDIMASVTASQKLKAALIAALPASMIKKMVHGGSENDTAVILFTSGSEKDPKAVQLTHKNILANINAVTPVFDFRSEDIFLCILPYFHVFGLTVTMWLPLCHGMKMLAYANPLDYKKICSIIRDHKATFLVGTPSFFWGYLRKSEKGDFDSLRIVMAGADKCPDSLRDGFMSKHGITVYEGYGATECSPVISANCRHANRPGSVGQPIPGISVRIENYETGEEAAPGEDGRILVKGDSVMKGYFNDFEQTSLHIRNGWYDTGDMGNIDEDGYLWHVGRLKRFVKIGGEMVSLVKIEDVLEKLLPEDAHCCVVEIPDAIKGAKIVAVVTTELEEKKILKQMAKQLPAIALPKIFLVWETLPKMGSGKIDFRSISEMAREQLTRSKLA</sequence>
<feature type="domain" description="AMP-binding enzyme C-terminal" evidence="4">
    <location>
        <begin position="426"/>
        <end position="489"/>
    </location>
</feature>
<keyword evidence="6" id="KW-1185">Reference proteome</keyword>
<dbReference type="GO" id="GO:0031956">
    <property type="term" value="F:medium-chain fatty acid-CoA ligase activity"/>
    <property type="evidence" value="ECO:0007669"/>
    <property type="project" value="TreeGrafter"/>
</dbReference>
<dbReference type="Pfam" id="PF00501">
    <property type="entry name" value="AMP-binding"/>
    <property type="match status" value="1"/>
</dbReference>
<dbReference type="EMBL" id="AP024086">
    <property type="protein sequence ID" value="BCL62254.1"/>
    <property type="molecule type" value="Genomic_DNA"/>
</dbReference>
<accession>A0A8D5JI42</accession>
<evidence type="ECO:0000259" key="3">
    <source>
        <dbReference type="Pfam" id="PF00501"/>
    </source>
</evidence>
<comment type="similarity">
    <text evidence="1">Belongs to the ATP-dependent AMP-binding enzyme family.</text>
</comment>
<evidence type="ECO:0000259" key="4">
    <source>
        <dbReference type="Pfam" id="PF13193"/>
    </source>
</evidence>
<dbReference type="Proteomes" id="UP000826725">
    <property type="component" value="Chromosome"/>
</dbReference>
<organism evidence="5 6">
    <name type="scientific">Desulfomarina profundi</name>
    <dbReference type="NCBI Taxonomy" id="2772557"/>
    <lineage>
        <taxon>Bacteria</taxon>
        <taxon>Pseudomonadati</taxon>
        <taxon>Thermodesulfobacteriota</taxon>
        <taxon>Desulfobulbia</taxon>
        <taxon>Desulfobulbales</taxon>
        <taxon>Desulfobulbaceae</taxon>
        <taxon>Desulfomarina</taxon>
    </lineage>
</organism>